<dbReference type="Pfam" id="PF10127">
    <property type="entry name" value="RlaP"/>
    <property type="match status" value="1"/>
</dbReference>
<comment type="caution">
    <text evidence="1">The sequence shown here is derived from an EMBL/GenBank/DDBJ whole genome shotgun (WGS) entry which is preliminary data.</text>
</comment>
<name>A0A921KJF7_9FIRM</name>
<evidence type="ECO:0000313" key="2">
    <source>
        <dbReference type="Proteomes" id="UP000749320"/>
    </source>
</evidence>
<evidence type="ECO:0000313" key="1">
    <source>
        <dbReference type="EMBL" id="HJF40404.1"/>
    </source>
</evidence>
<dbReference type="Proteomes" id="UP000749320">
    <property type="component" value="Unassembled WGS sequence"/>
</dbReference>
<organism evidence="1 2">
    <name type="scientific">Thomasclavelia spiroformis</name>
    <dbReference type="NCBI Taxonomy" id="29348"/>
    <lineage>
        <taxon>Bacteria</taxon>
        <taxon>Bacillati</taxon>
        <taxon>Bacillota</taxon>
        <taxon>Erysipelotrichia</taxon>
        <taxon>Erysipelotrichales</taxon>
        <taxon>Coprobacillaceae</taxon>
        <taxon>Thomasclavelia</taxon>
    </lineage>
</organism>
<reference evidence="1" key="1">
    <citation type="journal article" date="2021" name="PeerJ">
        <title>Extensive microbial diversity within the chicken gut microbiome revealed by metagenomics and culture.</title>
        <authorList>
            <person name="Gilroy R."/>
            <person name="Ravi A."/>
            <person name="Getino M."/>
            <person name="Pursley I."/>
            <person name="Horton D.L."/>
            <person name="Alikhan N.F."/>
            <person name="Baker D."/>
            <person name="Gharbi K."/>
            <person name="Hall N."/>
            <person name="Watson M."/>
            <person name="Adriaenssens E.M."/>
            <person name="Foster-Nyarko E."/>
            <person name="Jarju S."/>
            <person name="Secka A."/>
            <person name="Antonio M."/>
            <person name="Oren A."/>
            <person name="Chaudhuri R.R."/>
            <person name="La Ragione R."/>
            <person name="Hildebrand F."/>
            <person name="Pallen M.J."/>
        </authorList>
    </citation>
    <scope>NUCLEOTIDE SEQUENCE</scope>
    <source>
        <strain evidence="1">CHK193-16274</strain>
    </source>
</reference>
<dbReference type="PANTHER" id="PTHR34817">
    <property type="entry name" value="NUCLEOTIDYLTRANSFERASE"/>
    <property type="match status" value="1"/>
</dbReference>
<accession>A0A921KJF7</accession>
<dbReference type="AlphaFoldDB" id="A0A921KJF7"/>
<sequence>MTIEQIKEKVEGSEYDFLRTNEHLGSNIILLTLGGSHAYGMDKETSDLDCRGIALNSKKEILLSTDFEQVVNTDTDTTVYSFNKMLELLCKNNPNVIEQLGCVPDHYLILTDIGHELIEKRKMFLSQICIHTFGNYANSQLRRLENKSARLVGQKQNEEYILKSIQNSRYDFKNRYFPTNQDDIELYIDKAVHERYESEIYMDISLKHYPLRDWAGMWNEMKAIVSSYNKIGKRNEKAISHDKLGKHMAHLLRLYMMCIDILEKEEIITYRSGEHDLLMSIRNGEFLDENRQPTPEFYDLLNEYEKRFEYAKDNTSLPEVPDYKRINEFKMYVNEKIIRGVI</sequence>
<proteinExistence type="predicted"/>
<dbReference type="EMBL" id="DYWV01000197">
    <property type="protein sequence ID" value="HJF40404.1"/>
    <property type="molecule type" value="Genomic_DNA"/>
</dbReference>
<dbReference type="PANTHER" id="PTHR34817:SF1">
    <property type="entry name" value="NUCLEOTIDYLTRANSFERASE"/>
    <property type="match status" value="1"/>
</dbReference>
<dbReference type="InterPro" id="IPR018775">
    <property type="entry name" value="RlaP"/>
</dbReference>
<protein>
    <submittedName>
        <fullName evidence="1">Nucleotidyltransferase domain-containing protein</fullName>
    </submittedName>
</protein>
<reference evidence="1" key="2">
    <citation type="submission" date="2021-09" db="EMBL/GenBank/DDBJ databases">
        <authorList>
            <person name="Gilroy R."/>
        </authorList>
    </citation>
    <scope>NUCLEOTIDE SEQUENCE</scope>
    <source>
        <strain evidence="1">CHK193-16274</strain>
    </source>
</reference>
<gene>
    <name evidence="1" type="ORF">K8V91_05720</name>
</gene>